<reference evidence="1 2" key="1">
    <citation type="journal article" date="2024" name="BMC Genomics">
        <title>De novo assembly and annotation of Popillia japonica's genome with initial clues to its potential as an invasive pest.</title>
        <authorList>
            <person name="Cucini C."/>
            <person name="Boschi S."/>
            <person name="Funari R."/>
            <person name="Cardaioli E."/>
            <person name="Iannotti N."/>
            <person name="Marturano G."/>
            <person name="Paoli F."/>
            <person name="Bruttini M."/>
            <person name="Carapelli A."/>
            <person name="Frati F."/>
            <person name="Nardi F."/>
        </authorList>
    </citation>
    <scope>NUCLEOTIDE SEQUENCE [LARGE SCALE GENOMIC DNA]</scope>
    <source>
        <strain evidence="1">DMR45628</strain>
    </source>
</reference>
<name>A0AAW1JG87_POPJA</name>
<comment type="caution">
    <text evidence="1">The sequence shown here is derived from an EMBL/GenBank/DDBJ whole genome shotgun (WGS) entry which is preliminary data.</text>
</comment>
<dbReference type="AlphaFoldDB" id="A0AAW1JG87"/>
<dbReference type="PANTHER" id="PTHR45913">
    <property type="entry name" value="EPM2A-INTERACTING PROTEIN 1"/>
    <property type="match status" value="1"/>
</dbReference>
<sequence length="128" mass="14894">MPFPCHEKKKLWWKTVMRRSEALSGNLKKLLKEDLQICSFLSLQFDESTDVTDIAELCSFVRLVFEDMTSKEELLTMIPLKGQTRGEDIYRSFKDFVEKTEFSIHKIVAITTDGAPAMLGKSWFYFIV</sequence>
<gene>
    <name evidence="1" type="ORF">QE152_g29870</name>
</gene>
<evidence type="ECO:0008006" key="3">
    <source>
        <dbReference type="Google" id="ProtNLM"/>
    </source>
</evidence>
<proteinExistence type="predicted"/>
<keyword evidence="2" id="KW-1185">Reference proteome</keyword>
<dbReference type="Proteomes" id="UP001458880">
    <property type="component" value="Unassembled WGS sequence"/>
</dbReference>
<protein>
    <recommendedName>
        <fullName evidence="3">DUF4371 domain-containing protein</fullName>
    </recommendedName>
</protein>
<dbReference type="PANTHER" id="PTHR45913:SF21">
    <property type="entry name" value="DUF4371 DOMAIN-CONTAINING PROTEIN"/>
    <property type="match status" value="1"/>
</dbReference>
<dbReference type="EMBL" id="JASPKY010000390">
    <property type="protein sequence ID" value="KAK9702555.1"/>
    <property type="molecule type" value="Genomic_DNA"/>
</dbReference>
<accession>A0AAW1JG87</accession>
<evidence type="ECO:0000313" key="2">
    <source>
        <dbReference type="Proteomes" id="UP001458880"/>
    </source>
</evidence>
<evidence type="ECO:0000313" key="1">
    <source>
        <dbReference type="EMBL" id="KAK9702555.1"/>
    </source>
</evidence>
<organism evidence="1 2">
    <name type="scientific">Popillia japonica</name>
    <name type="common">Japanese beetle</name>
    <dbReference type="NCBI Taxonomy" id="7064"/>
    <lineage>
        <taxon>Eukaryota</taxon>
        <taxon>Metazoa</taxon>
        <taxon>Ecdysozoa</taxon>
        <taxon>Arthropoda</taxon>
        <taxon>Hexapoda</taxon>
        <taxon>Insecta</taxon>
        <taxon>Pterygota</taxon>
        <taxon>Neoptera</taxon>
        <taxon>Endopterygota</taxon>
        <taxon>Coleoptera</taxon>
        <taxon>Polyphaga</taxon>
        <taxon>Scarabaeiformia</taxon>
        <taxon>Scarabaeidae</taxon>
        <taxon>Rutelinae</taxon>
        <taxon>Popillia</taxon>
    </lineage>
</organism>